<evidence type="ECO:0000259" key="1">
    <source>
        <dbReference type="Pfam" id="PF00535"/>
    </source>
</evidence>
<dbReference type="EMBL" id="CAADJD010000024">
    <property type="protein sequence ID" value="VFS79605.1"/>
    <property type="molecule type" value="Genomic_DNA"/>
</dbReference>
<proteinExistence type="predicted"/>
<gene>
    <name evidence="2" type="ORF">NCTC12993_05835</name>
</gene>
<evidence type="ECO:0000313" key="3">
    <source>
        <dbReference type="Proteomes" id="UP000401081"/>
    </source>
</evidence>
<keyword evidence="2" id="KW-0808">Transferase</keyword>
<keyword evidence="3" id="KW-1185">Reference proteome</keyword>
<sequence length="88" mass="10049">MTQKLFFSDMAIKQGKKIGVLKPKKNNGHFQYTVVSAVYNVGRYLEDYFKSIIEQRLDFCKHIHLILVDDGSTDNSAEIIKKLASTLP</sequence>
<protein>
    <submittedName>
        <fullName evidence="2">Putative glycosyl transferase</fullName>
    </submittedName>
</protein>
<evidence type="ECO:0000313" key="2">
    <source>
        <dbReference type="EMBL" id="VFS79605.1"/>
    </source>
</evidence>
<accession>A0A485C077</accession>
<organism evidence="2 3">
    <name type="scientific">Kluyvera cryocrescens</name>
    <name type="common">Kluyvera citrophila</name>
    <dbReference type="NCBI Taxonomy" id="580"/>
    <lineage>
        <taxon>Bacteria</taxon>
        <taxon>Pseudomonadati</taxon>
        <taxon>Pseudomonadota</taxon>
        <taxon>Gammaproteobacteria</taxon>
        <taxon>Enterobacterales</taxon>
        <taxon>Enterobacteriaceae</taxon>
        <taxon>Kluyvera</taxon>
    </lineage>
</organism>
<dbReference type="GO" id="GO:0016740">
    <property type="term" value="F:transferase activity"/>
    <property type="evidence" value="ECO:0007669"/>
    <property type="project" value="UniProtKB-KW"/>
</dbReference>
<name>A0A485C077_KLUCR</name>
<dbReference type="Pfam" id="PF00535">
    <property type="entry name" value="Glycos_transf_2"/>
    <property type="match status" value="1"/>
</dbReference>
<feature type="domain" description="Glycosyltransferase 2-like" evidence="1">
    <location>
        <begin position="33"/>
        <end position="85"/>
    </location>
</feature>
<dbReference type="InterPro" id="IPR001173">
    <property type="entry name" value="Glyco_trans_2-like"/>
</dbReference>
<dbReference type="SUPFAM" id="SSF53448">
    <property type="entry name" value="Nucleotide-diphospho-sugar transferases"/>
    <property type="match status" value="1"/>
</dbReference>
<dbReference type="AlphaFoldDB" id="A0A485C077"/>
<dbReference type="Proteomes" id="UP000401081">
    <property type="component" value="Unassembled WGS sequence"/>
</dbReference>
<dbReference type="Gene3D" id="3.90.550.10">
    <property type="entry name" value="Spore Coat Polysaccharide Biosynthesis Protein SpsA, Chain A"/>
    <property type="match status" value="1"/>
</dbReference>
<dbReference type="InterPro" id="IPR029044">
    <property type="entry name" value="Nucleotide-diphossugar_trans"/>
</dbReference>
<reference evidence="2 3" key="1">
    <citation type="submission" date="2019-03" db="EMBL/GenBank/DDBJ databases">
        <authorList>
            <consortium name="Pathogen Informatics"/>
        </authorList>
    </citation>
    <scope>NUCLEOTIDE SEQUENCE [LARGE SCALE GENOMIC DNA]</scope>
    <source>
        <strain evidence="2 3">NCTC12993</strain>
    </source>
</reference>
<dbReference type="CDD" id="cd00761">
    <property type="entry name" value="Glyco_tranf_GTA_type"/>
    <property type="match status" value="1"/>
</dbReference>